<gene>
    <name evidence="2" type="ORF">Gohar_017572</name>
</gene>
<feature type="compositionally biased region" description="Basic and acidic residues" evidence="1">
    <location>
        <begin position="1"/>
        <end position="13"/>
    </location>
</feature>
<sequence>MEGKASPKREFKQSKNRNQKALRSNLLDAIAKANNGGGTTVVTHHINEDGVLRVKIVVRKQDLKQMLGRINGDDSKINTNYPSSPSPSLSLEQRLNLLRKKHAMKAGNAVKKSFHCWSPQLQSIPEE</sequence>
<reference evidence="2 3" key="1">
    <citation type="journal article" date="2019" name="Genome Biol. Evol.">
        <title>Insights into the evolution of the New World diploid cottons (Gossypium, subgenus Houzingenia) based on genome sequencing.</title>
        <authorList>
            <person name="Grover C.E."/>
            <person name="Arick M.A. 2nd"/>
            <person name="Thrash A."/>
            <person name="Conover J.L."/>
            <person name="Sanders W.S."/>
            <person name="Peterson D.G."/>
            <person name="Frelichowski J.E."/>
            <person name="Scheffler J.A."/>
            <person name="Scheffler B.E."/>
            <person name="Wendel J.F."/>
        </authorList>
    </citation>
    <scope>NUCLEOTIDE SEQUENCE [LARGE SCALE GENOMIC DNA]</scope>
    <source>
        <strain evidence="2">0</strain>
        <tissue evidence="2">Leaf</tissue>
    </source>
</reference>
<name>A0A7J9G8K6_9ROSI</name>
<protein>
    <submittedName>
        <fullName evidence="2">Uncharacterized protein</fullName>
    </submittedName>
</protein>
<dbReference type="Proteomes" id="UP000593560">
    <property type="component" value="Unassembled WGS sequence"/>
</dbReference>
<evidence type="ECO:0000256" key="1">
    <source>
        <dbReference type="SAM" id="MobiDB-lite"/>
    </source>
</evidence>
<proteinExistence type="predicted"/>
<dbReference type="EMBL" id="JABFAD010000002">
    <property type="protein sequence ID" value="MBA0793145.1"/>
    <property type="molecule type" value="Genomic_DNA"/>
</dbReference>
<evidence type="ECO:0000313" key="3">
    <source>
        <dbReference type="Proteomes" id="UP000593560"/>
    </source>
</evidence>
<accession>A0A7J9G8K6</accession>
<evidence type="ECO:0000313" key="2">
    <source>
        <dbReference type="EMBL" id="MBA0793145.1"/>
    </source>
</evidence>
<comment type="caution">
    <text evidence="2">The sequence shown here is derived from an EMBL/GenBank/DDBJ whole genome shotgun (WGS) entry which is preliminary data.</text>
</comment>
<feature type="region of interest" description="Disordered" evidence="1">
    <location>
        <begin position="1"/>
        <end position="21"/>
    </location>
</feature>
<organism evidence="2 3">
    <name type="scientific">Gossypium harknessii</name>
    <dbReference type="NCBI Taxonomy" id="34285"/>
    <lineage>
        <taxon>Eukaryota</taxon>
        <taxon>Viridiplantae</taxon>
        <taxon>Streptophyta</taxon>
        <taxon>Embryophyta</taxon>
        <taxon>Tracheophyta</taxon>
        <taxon>Spermatophyta</taxon>
        <taxon>Magnoliopsida</taxon>
        <taxon>eudicotyledons</taxon>
        <taxon>Gunneridae</taxon>
        <taxon>Pentapetalae</taxon>
        <taxon>rosids</taxon>
        <taxon>malvids</taxon>
        <taxon>Malvales</taxon>
        <taxon>Malvaceae</taxon>
        <taxon>Malvoideae</taxon>
        <taxon>Gossypium</taxon>
    </lineage>
</organism>
<dbReference type="AlphaFoldDB" id="A0A7J9G8K6"/>
<keyword evidence="3" id="KW-1185">Reference proteome</keyword>
<dbReference type="OrthoDB" id="1304043at2759"/>